<dbReference type="HOGENOM" id="CLU_047530_1_2_7"/>
<proteinExistence type="predicted"/>
<dbReference type="SUPFAM" id="SSF47413">
    <property type="entry name" value="lambda repressor-like DNA-binding domains"/>
    <property type="match status" value="1"/>
</dbReference>
<dbReference type="RefSeq" id="WP_012175128.1">
    <property type="nucleotide sequence ID" value="NC_009943.1"/>
</dbReference>
<dbReference type="SMART" id="SM00530">
    <property type="entry name" value="HTH_XRE"/>
    <property type="match status" value="1"/>
</dbReference>
<evidence type="ECO:0000259" key="3">
    <source>
        <dbReference type="SMART" id="SM00530"/>
    </source>
</evidence>
<dbReference type="CDD" id="cd00093">
    <property type="entry name" value="HTH_XRE"/>
    <property type="match status" value="1"/>
</dbReference>
<name>A9A0L2_DESOH</name>
<keyword evidence="2" id="KW-0472">Membrane</keyword>
<dbReference type="Pfam" id="PF13413">
    <property type="entry name" value="HTH_25"/>
    <property type="match status" value="1"/>
</dbReference>
<dbReference type="Proteomes" id="UP000008561">
    <property type="component" value="Chromosome"/>
</dbReference>
<accession>A9A0L2</accession>
<sequence length="252" mass="28054">MTPSPDHHTLSYGRYLRQCRLQRGLRIEDLSRELKITKETLTAIEDEAYARFPDTVFIKGFLKAFAKSVGADIDQVMQSYTHEMRLFRHSAAAEATIETENRMFWRKLMLSFGALILLIGLTLFLIPANEGETPGRQPLPMKKENRGQVQAQSEGSDRTGAQPDTTVAPVGAPVSGKQLLEMAAVEETWVKIIIDNQKPKEYSLQPGDRLALEAADRFNILIGNATGLSLFFNRQPVAVNGEKGQVVAVELP</sequence>
<dbReference type="GO" id="GO:0003677">
    <property type="term" value="F:DNA binding"/>
    <property type="evidence" value="ECO:0007669"/>
    <property type="project" value="InterPro"/>
</dbReference>
<dbReference type="STRING" id="96561.Dole_1708"/>
<reference evidence="4 5" key="1">
    <citation type="submission" date="2007-10" db="EMBL/GenBank/DDBJ databases">
        <title>Complete sequence of Desulfococcus oleovorans Hxd3.</title>
        <authorList>
            <consortium name="US DOE Joint Genome Institute"/>
            <person name="Copeland A."/>
            <person name="Lucas S."/>
            <person name="Lapidus A."/>
            <person name="Barry K."/>
            <person name="Glavina del Rio T."/>
            <person name="Dalin E."/>
            <person name="Tice H."/>
            <person name="Pitluck S."/>
            <person name="Kiss H."/>
            <person name="Brettin T."/>
            <person name="Bruce D."/>
            <person name="Detter J.C."/>
            <person name="Han C."/>
            <person name="Schmutz J."/>
            <person name="Larimer F."/>
            <person name="Land M."/>
            <person name="Hauser L."/>
            <person name="Kyrpides N."/>
            <person name="Kim E."/>
            <person name="Wawrik B."/>
            <person name="Richardson P."/>
        </authorList>
    </citation>
    <scope>NUCLEOTIDE SEQUENCE [LARGE SCALE GENOMIC DNA]</scope>
    <source>
        <strain evidence="5">DSM 6200 / JCM 39069 / Hxd3</strain>
    </source>
</reference>
<keyword evidence="2" id="KW-0812">Transmembrane</keyword>
<feature type="domain" description="HTH cro/C1-type" evidence="3">
    <location>
        <begin position="15"/>
        <end position="72"/>
    </location>
</feature>
<feature type="region of interest" description="Disordered" evidence="1">
    <location>
        <begin position="133"/>
        <end position="170"/>
    </location>
</feature>
<evidence type="ECO:0000313" key="5">
    <source>
        <dbReference type="Proteomes" id="UP000008561"/>
    </source>
</evidence>
<dbReference type="Gene3D" id="1.10.260.40">
    <property type="entry name" value="lambda repressor-like DNA-binding domains"/>
    <property type="match status" value="1"/>
</dbReference>
<dbReference type="OrthoDB" id="9797543at2"/>
<dbReference type="InterPro" id="IPR010982">
    <property type="entry name" value="Lambda_DNA-bd_dom_sf"/>
</dbReference>
<dbReference type="EMBL" id="CP000859">
    <property type="protein sequence ID" value="ABW67512.1"/>
    <property type="molecule type" value="Genomic_DNA"/>
</dbReference>
<dbReference type="eggNOG" id="COG1426">
    <property type="taxonomic scope" value="Bacteria"/>
</dbReference>
<dbReference type="AlphaFoldDB" id="A9A0L2"/>
<evidence type="ECO:0000313" key="4">
    <source>
        <dbReference type="EMBL" id="ABW67512.1"/>
    </source>
</evidence>
<protein>
    <recommendedName>
        <fullName evidence="3">HTH cro/C1-type domain-containing protein</fullName>
    </recommendedName>
</protein>
<evidence type="ECO:0000256" key="1">
    <source>
        <dbReference type="SAM" id="MobiDB-lite"/>
    </source>
</evidence>
<dbReference type="InterPro" id="IPR050400">
    <property type="entry name" value="Bact_Cytoskel_RodZ"/>
</dbReference>
<dbReference type="PANTHER" id="PTHR34475">
    <property type="match status" value="1"/>
</dbReference>
<feature type="transmembrane region" description="Helical" evidence="2">
    <location>
        <begin position="108"/>
        <end position="128"/>
    </location>
</feature>
<dbReference type="Pfam" id="PF13464">
    <property type="entry name" value="RodZ_C"/>
    <property type="match status" value="1"/>
</dbReference>
<dbReference type="KEGG" id="dol:Dole_1708"/>
<dbReference type="InterPro" id="IPR001387">
    <property type="entry name" value="Cro/C1-type_HTH"/>
</dbReference>
<keyword evidence="2" id="KW-1133">Transmembrane helix</keyword>
<dbReference type="InterPro" id="IPR025194">
    <property type="entry name" value="RodZ-like_C"/>
</dbReference>
<keyword evidence="5" id="KW-1185">Reference proteome</keyword>
<evidence type="ECO:0000256" key="2">
    <source>
        <dbReference type="SAM" id="Phobius"/>
    </source>
</evidence>
<organism evidence="4 5">
    <name type="scientific">Desulfosudis oleivorans (strain DSM 6200 / JCM 39069 / Hxd3)</name>
    <name type="common">Desulfococcus oleovorans</name>
    <dbReference type="NCBI Taxonomy" id="96561"/>
    <lineage>
        <taxon>Bacteria</taxon>
        <taxon>Pseudomonadati</taxon>
        <taxon>Thermodesulfobacteriota</taxon>
        <taxon>Desulfobacteria</taxon>
        <taxon>Desulfobacterales</taxon>
        <taxon>Desulfosudaceae</taxon>
        <taxon>Desulfosudis</taxon>
    </lineage>
</organism>
<dbReference type="PANTHER" id="PTHR34475:SF1">
    <property type="entry name" value="CYTOSKELETON PROTEIN RODZ"/>
    <property type="match status" value="1"/>
</dbReference>
<gene>
    <name evidence="4" type="ordered locus">Dole_1708</name>
</gene>